<keyword evidence="2" id="KW-1185">Reference proteome</keyword>
<accession>A0ACC4DEN7</accession>
<dbReference type="Proteomes" id="UP001638806">
    <property type="component" value="Unassembled WGS sequence"/>
</dbReference>
<gene>
    <name evidence="1" type="ORF">ACCO45_010395</name>
</gene>
<sequence length="244" mass="26903">MCLPADEAHEQRNELDIVRHRLSNTSAWAAITSTVRRKGDPVPARQPASRGMPDIAPCCSPGCSEYRSFRVLSRDEPAVVAWPRHQVAQTQHVHHGLSLSPLPFRFRFAKTRSRSYSCSAHASETRSMGREELWPELLGSVITSTGAAPCSMHELETANTKITPCTKYSVHEVLFMAETVRVLSQNYHSWSRAAARWVETGRGHAEMMGSCGLRNGTAGAAKQSSASGPTRKEWMTNWDSVAAA</sequence>
<proteinExistence type="predicted"/>
<comment type="caution">
    <text evidence="1">The sequence shown here is derived from an EMBL/GenBank/DDBJ whole genome shotgun (WGS) entry which is preliminary data.</text>
</comment>
<organism evidence="1 2">
    <name type="scientific">Purpureocillium lilacinum</name>
    <name type="common">Paecilomyces lilacinus</name>
    <dbReference type="NCBI Taxonomy" id="33203"/>
    <lineage>
        <taxon>Eukaryota</taxon>
        <taxon>Fungi</taxon>
        <taxon>Dikarya</taxon>
        <taxon>Ascomycota</taxon>
        <taxon>Pezizomycotina</taxon>
        <taxon>Sordariomycetes</taxon>
        <taxon>Hypocreomycetidae</taxon>
        <taxon>Hypocreales</taxon>
        <taxon>Ophiocordycipitaceae</taxon>
        <taxon>Purpureocillium</taxon>
    </lineage>
</organism>
<evidence type="ECO:0000313" key="2">
    <source>
        <dbReference type="Proteomes" id="UP001638806"/>
    </source>
</evidence>
<protein>
    <submittedName>
        <fullName evidence="1">Uncharacterized protein</fullName>
    </submittedName>
</protein>
<evidence type="ECO:0000313" key="1">
    <source>
        <dbReference type="EMBL" id="KAL3954832.1"/>
    </source>
</evidence>
<reference evidence="1" key="1">
    <citation type="submission" date="2024-12" db="EMBL/GenBank/DDBJ databases">
        <title>Comparative genomics and development of molecular markers within Purpureocillium lilacinum and among Purpureocillium species.</title>
        <authorList>
            <person name="Yeh Z.-Y."/>
            <person name="Ni N.-T."/>
            <person name="Lo P.-H."/>
            <person name="Mushyakhwo K."/>
            <person name="Lin C.-F."/>
            <person name="Nai Y.-S."/>
        </authorList>
    </citation>
    <scope>NUCLEOTIDE SEQUENCE</scope>
    <source>
        <strain evidence="1">NCHU-NPUST-175</strain>
    </source>
</reference>
<dbReference type="EMBL" id="JBGNUJ010000010">
    <property type="protein sequence ID" value="KAL3954832.1"/>
    <property type="molecule type" value="Genomic_DNA"/>
</dbReference>
<name>A0ACC4DEN7_PURLI</name>